<accession>A0ABP8LVA9</accession>
<protein>
    <submittedName>
        <fullName evidence="1">Uncharacterized protein</fullName>
    </submittedName>
</protein>
<sequence>MRYLNLVKNVKNWPSYLAFKMGINAAGSVPFRLRQKSLTLTMIPSMKPLFREIFLKEVYAPALKSVLQWQLLPGGGRCFGIAFFAGQNLYG</sequence>
<comment type="caution">
    <text evidence="1">The sequence shown here is derived from an EMBL/GenBank/DDBJ whole genome shotgun (WGS) entry which is preliminary data.</text>
</comment>
<organism evidence="1 2">
    <name type="scientific">Ravibacter arvi</name>
    <dbReference type="NCBI Taxonomy" id="2051041"/>
    <lineage>
        <taxon>Bacteria</taxon>
        <taxon>Pseudomonadati</taxon>
        <taxon>Bacteroidota</taxon>
        <taxon>Cytophagia</taxon>
        <taxon>Cytophagales</taxon>
        <taxon>Spirosomataceae</taxon>
        <taxon>Ravibacter</taxon>
    </lineage>
</organism>
<dbReference type="Proteomes" id="UP001501508">
    <property type="component" value="Unassembled WGS sequence"/>
</dbReference>
<gene>
    <name evidence="1" type="ORF">GCM10023091_14170</name>
</gene>
<proteinExistence type="predicted"/>
<name>A0ABP8LVA9_9BACT</name>
<reference evidence="2" key="1">
    <citation type="journal article" date="2019" name="Int. J. Syst. Evol. Microbiol.">
        <title>The Global Catalogue of Microorganisms (GCM) 10K type strain sequencing project: providing services to taxonomists for standard genome sequencing and annotation.</title>
        <authorList>
            <consortium name="The Broad Institute Genomics Platform"/>
            <consortium name="The Broad Institute Genome Sequencing Center for Infectious Disease"/>
            <person name="Wu L."/>
            <person name="Ma J."/>
        </authorList>
    </citation>
    <scope>NUCLEOTIDE SEQUENCE [LARGE SCALE GENOMIC DNA]</scope>
    <source>
        <strain evidence="2">JCM 31920</strain>
    </source>
</reference>
<dbReference type="EMBL" id="BAABEY010000015">
    <property type="protein sequence ID" value="GAA4436362.1"/>
    <property type="molecule type" value="Genomic_DNA"/>
</dbReference>
<evidence type="ECO:0000313" key="2">
    <source>
        <dbReference type="Proteomes" id="UP001501508"/>
    </source>
</evidence>
<evidence type="ECO:0000313" key="1">
    <source>
        <dbReference type="EMBL" id="GAA4436362.1"/>
    </source>
</evidence>
<keyword evidence="2" id="KW-1185">Reference proteome</keyword>